<keyword evidence="1" id="KW-1133">Transmembrane helix</keyword>
<feature type="transmembrane region" description="Helical" evidence="1">
    <location>
        <begin position="7"/>
        <end position="27"/>
    </location>
</feature>
<evidence type="ECO:0000313" key="2">
    <source>
        <dbReference type="EMBL" id="SPR06311.1"/>
    </source>
</evidence>
<proteinExistence type="predicted"/>
<keyword evidence="1" id="KW-0472">Membrane</keyword>
<organism evidence="2 3">
    <name type="scientific">Orientia tsutsugamushi</name>
    <name type="common">Rickettsia tsutsugamushi</name>
    <dbReference type="NCBI Taxonomy" id="784"/>
    <lineage>
        <taxon>Bacteria</taxon>
        <taxon>Pseudomonadati</taxon>
        <taxon>Pseudomonadota</taxon>
        <taxon>Alphaproteobacteria</taxon>
        <taxon>Rickettsiales</taxon>
        <taxon>Rickettsiaceae</taxon>
        <taxon>Rickettsieae</taxon>
        <taxon>Orientia</taxon>
    </lineage>
</organism>
<name>A0A2U3QZB4_ORITS</name>
<evidence type="ECO:0000313" key="3">
    <source>
        <dbReference type="Proteomes" id="UP000244943"/>
    </source>
</evidence>
<dbReference type="EMBL" id="LS398552">
    <property type="protein sequence ID" value="SPR06311.1"/>
    <property type="molecule type" value="Genomic_DNA"/>
</dbReference>
<evidence type="ECO:0000256" key="1">
    <source>
        <dbReference type="SAM" id="Phobius"/>
    </source>
</evidence>
<gene>
    <name evidence="2" type="ORF">UT76HP_00894</name>
</gene>
<sequence>MKGDVKFFFYILKFSAALNSGLIYEFLYRTSIAGSGHKTPISALHQA</sequence>
<keyword evidence="1" id="KW-0812">Transmembrane</keyword>
<dbReference type="Proteomes" id="UP000244943">
    <property type="component" value="Chromosome I"/>
</dbReference>
<dbReference type="AlphaFoldDB" id="A0A2U3QZB4"/>
<reference evidence="3" key="1">
    <citation type="submission" date="2018-03" db="EMBL/GenBank/DDBJ databases">
        <authorList>
            <person name="Batty M. E."/>
            <person name="Batty M E."/>
        </authorList>
    </citation>
    <scope>NUCLEOTIDE SEQUENCE [LARGE SCALE GENOMIC DNA]</scope>
</reference>
<protein>
    <submittedName>
        <fullName evidence="2">Uncharacterized protein</fullName>
    </submittedName>
</protein>
<accession>A0A2U3QZB4</accession>